<evidence type="ECO:0000313" key="2">
    <source>
        <dbReference type="Proteomes" id="UP000603141"/>
    </source>
</evidence>
<sequence length="449" mass="49969">MNLEIPAPSSETVETLLNSSPELLYEKIALWLMDANVRQIAEFFDQYQHVEPKNHDVMGLVLTRWTELDPKGALASTSDNWHDSILRSWAANDPDAAFAAIDRTSSSETSSFLFGIYPNHSDWLMRHLNEFPAEQRQSILLNMGLLSHSDQPEELFEFIESNGGGFPAVAFRDWVMKDPWTAFSRILADGKRKGARGGGVGEEDNFSIFVDTLASKDPELLQKFAEQAPSGEFKLKLEQARFDNLLKTDPAAAEREAMETTAPRIARQQLGAVGMSLLENEPERALAIVSRLLEVDPWALQQGKPLSAAWGKETDSSYRLMETLLYENPGETMAAFAQSGTLKLLNPNLPSVPQTWANSEPAAMGDWIDHQSDPAVIEPLSNVLSRSLLTAGDFEGAATRANYGQRSVLPIVLFEWSGQDMEAAMQWLDSSGMSASQIEWMKQNYIKKP</sequence>
<name>A0A934SEJ6_9BACT</name>
<proteinExistence type="predicted"/>
<comment type="caution">
    <text evidence="1">The sequence shown here is derived from an EMBL/GenBank/DDBJ whole genome shotgun (WGS) entry which is preliminary data.</text>
</comment>
<reference evidence="1" key="1">
    <citation type="submission" date="2021-01" db="EMBL/GenBank/DDBJ databases">
        <title>Modified the classification status of verrucomicrobia.</title>
        <authorList>
            <person name="Feng X."/>
        </authorList>
    </citation>
    <scope>NUCLEOTIDE SEQUENCE</scope>
    <source>
        <strain evidence="1">KCTC 22041</strain>
    </source>
</reference>
<protein>
    <submittedName>
        <fullName evidence="1">Uncharacterized protein</fullName>
    </submittedName>
</protein>
<gene>
    <name evidence="1" type="ORF">JIN85_18630</name>
</gene>
<accession>A0A934SEJ6</accession>
<dbReference type="AlphaFoldDB" id="A0A934SEJ6"/>
<evidence type="ECO:0000313" key="1">
    <source>
        <dbReference type="EMBL" id="MBK1884439.1"/>
    </source>
</evidence>
<dbReference type="Proteomes" id="UP000603141">
    <property type="component" value="Unassembled WGS sequence"/>
</dbReference>
<dbReference type="EMBL" id="JAENIJ010000049">
    <property type="protein sequence ID" value="MBK1884439.1"/>
    <property type="molecule type" value="Genomic_DNA"/>
</dbReference>
<organism evidence="1 2">
    <name type="scientific">Luteolibacter pohnpeiensis</name>
    <dbReference type="NCBI Taxonomy" id="454153"/>
    <lineage>
        <taxon>Bacteria</taxon>
        <taxon>Pseudomonadati</taxon>
        <taxon>Verrucomicrobiota</taxon>
        <taxon>Verrucomicrobiia</taxon>
        <taxon>Verrucomicrobiales</taxon>
        <taxon>Verrucomicrobiaceae</taxon>
        <taxon>Luteolibacter</taxon>
    </lineage>
</organism>
<dbReference type="RefSeq" id="WP_200273627.1">
    <property type="nucleotide sequence ID" value="NZ_JAENIJ010000049.1"/>
</dbReference>
<keyword evidence="2" id="KW-1185">Reference proteome</keyword>